<accession>A0ACC4D1Q3</accession>
<name>A0ACC4D1Q3_POPAL</name>
<sequence length="118" mass="13283">MDKMEKLGIKPNVITWNSLISGFAQKGDDAMVSKMFELMISKGVEPDVISWTSVISGLVQNFPRHLAELEPENAGNNMLMSNLYADAGSWENVSRSKKMMKRKRLKNFPGCSWIEEAT</sequence>
<evidence type="ECO:0000313" key="2">
    <source>
        <dbReference type="Proteomes" id="UP000309997"/>
    </source>
</evidence>
<keyword evidence="2" id="KW-1185">Reference proteome</keyword>
<proteinExistence type="predicted"/>
<protein>
    <submittedName>
        <fullName evidence="1">Uncharacterized protein</fullName>
    </submittedName>
</protein>
<comment type="caution">
    <text evidence="1">The sequence shown here is derived from an EMBL/GenBank/DDBJ whole genome shotgun (WGS) entry which is preliminary data.</text>
</comment>
<evidence type="ECO:0000313" key="1">
    <source>
        <dbReference type="EMBL" id="KAL3611179.1"/>
    </source>
</evidence>
<reference evidence="1 2" key="1">
    <citation type="journal article" date="2024" name="Plant Biotechnol. J.">
        <title>Genome and CRISPR/Cas9 system of a widespread forest tree (Populus alba) in the world.</title>
        <authorList>
            <person name="Liu Y.J."/>
            <person name="Jiang P.F."/>
            <person name="Han X.M."/>
            <person name="Li X.Y."/>
            <person name="Wang H.M."/>
            <person name="Wang Y.J."/>
            <person name="Wang X.X."/>
            <person name="Zeng Q.Y."/>
        </authorList>
    </citation>
    <scope>NUCLEOTIDE SEQUENCE [LARGE SCALE GENOMIC DNA]</scope>
    <source>
        <strain evidence="2">cv. PAL-ZL1</strain>
    </source>
</reference>
<gene>
    <name evidence="1" type="ORF">D5086_002199</name>
</gene>
<organism evidence="1 2">
    <name type="scientific">Populus alba</name>
    <name type="common">White poplar</name>
    <dbReference type="NCBI Taxonomy" id="43335"/>
    <lineage>
        <taxon>Eukaryota</taxon>
        <taxon>Viridiplantae</taxon>
        <taxon>Streptophyta</taxon>
        <taxon>Embryophyta</taxon>
        <taxon>Tracheophyta</taxon>
        <taxon>Spermatophyta</taxon>
        <taxon>Magnoliopsida</taxon>
        <taxon>eudicotyledons</taxon>
        <taxon>Gunneridae</taxon>
        <taxon>Pentapetalae</taxon>
        <taxon>rosids</taxon>
        <taxon>fabids</taxon>
        <taxon>Malpighiales</taxon>
        <taxon>Salicaceae</taxon>
        <taxon>Saliceae</taxon>
        <taxon>Populus</taxon>
    </lineage>
</organism>
<dbReference type="EMBL" id="RCHU02000001">
    <property type="protein sequence ID" value="KAL3611179.1"/>
    <property type="molecule type" value="Genomic_DNA"/>
</dbReference>
<dbReference type="Proteomes" id="UP000309997">
    <property type="component" value="Unassembled WGS sequence"/>
</dbReference>